<proteinExistence type="predicted"/>
<keyword evidence="2" id="KW-1185">Reference proteome</keyword>
<organism evidence="1 2">
    <name type="scientific">Cytobacillus firmus</name>
    <name type="common">Bacillus firmus</name>
    <dbReference type="NCBI Taxonomy" id="1399"/>
    <lineage>
        <taxon>Bacteria</taxon>
        <taxon>Bacillati</taxon>
        <taxon>Bacillota</taxon>
        <taxon>Bacilli</taxon>
        <taxon>Bacillales</taxon>
        <taxon>Bacillaceae</taxon>
        <taxon>Cytobacillus</taxon>
    </lineage>
</organism>
<dbReference type="EMBL" id="QNSF01000016">
    <property type="protein sequence ID" value="RBP87995.1"/>
    <property type="molecule type" value="Genomic_DNA"/>
</dbReference>
<dbReference type="Proteomes" id="UP000252731">
    <property type="component" value="Unassembled WGS sequence"/>
</dbReference>
<evidence type="ECO:0000313" key="2">
    <source>
        <dbReference type="Proteomes" id="UP000252731"/>
    </source>
</evidence>
<evidence type="ECO:0000313" key="1">
    <source>
        <dbReference type="EMBL" id="RBP87995.1"/>
    </source>
</evidence>
<sequence>MPEKEIILLVSDKKSFLFQVHFIHIGIWAYVEKKIPVELNT</sequence>
<comment type="caution">
    <text evidence="1">The sequence shown here is derived from an EMBL/GenBank/DDBJ whole genome shotgun (WGS) entry which is preliminary data.</text>
</comment>
<protein>
    <submittedName>
        <fullName evidence="1">Uncharacterized protein</fullName>
    </submittedName>
</protein>
<gene>
    <name evidence="1" type="ORF">DFO70_11636</name>
</gene>
<accession>A0A366JKG7</accession>
<dbReference type="AlphaFoldDB" id="A0A366JKG7"/>
<name>A0A366JKG7_CYTFI</name>
<reference evidence="1 2" key="1">
    <citation type="submission" date="2018-06" db="EMBL/GenBank/DDBJ databases">
        <title>Freshwater and sediment microbial communities from various areas in North America, analyzing microbe dynamics in response to fracking.</title>
        <authorList>
            <person name="Lamendella R."/>
        </authorList>
    </citation>
    <scope>NUCLEOTIDE SEQUENCE [LARGE SCALE GENOMIC DNA]</scope>
    <source>
        <strain evidence="1 2">14_TX</strain>
    </source>
</reference>